<gene>
    <name evidence="10" type="ORF">CKAN_02215300</name>
</gene>
<dbReference type="InterPro" id="IPR024752">
    <property type="entry name" value="Myb/SANT-like_dom"/>
</dbReference>
<keyword evidence="4" id="KW-0611">Plant defense</keyword>
<keyword evidence="6 8" id="KW-0472">Membrane</keyword>
<dbReference type="AlphaFoldDB" id="A0A443PQ70"/>
<dbReference type="InterPro" id="IPR045026">
    <property type="entry name" value="LIMYB"/>
</dbReference>
<keyword evidence="5 8" id="KW-1133">Transmembrane helix</keyword>
<organism evidence="10 11">
    <name type="scientific">Cinnamomum micranthum f. kanehirae</name>
    <dbReference type="NCBI Taxonomy" id="337451"/>
    <lineage>
        <taxon>Eukaryota</taxon>
        <taxon>Viridiplantae</taxon>
        <taxon>Streptophyta</taxon>
        <taxon>Embryophyta</taxon>
        <taxon>Tracheophyta</taxon>
        <taxon>Spermatophyta</taxon>
        <taxon>Magnoliopsida</taxon>
        <taxon>Magnoliidae</taxon>
        <taxon>Laurales</taxon>
        <taxon>Lauraceae</taxon>
        <taxon>Cinnamomum</taxon>
    </lineage>
</organism>
<keyword evidence="11" id="KW-1185">Reference proteome</keyword>
<evidence type="ECO:0000256" key="1">
    <source>
        <dbReference type="ARBA" id="ARBA00004141"/>
    </source>
</evidence>
<evidence type="ECO:0000256" key="5">
    <source>
        <dbReference type="ARBA" id="ARBA00022989"/>
    </source>
</evidence>
<dbReference type="InterPro" id="IPR004326">
    <property type="entry name" value="Mlo"/>
</dbReference>
<comment type="similarity">
    <text evidence="2">Belongs to the MLO family.</text>
</comment>
<dbReference type="STRING" id="337451.A0A443PQ70"/>
<comment type="subcellular location">
    <subcellularLocation>
        <location evidence="1">Membrane</location>
        <topology evidence="1">Multi-pass membrane protein</topology>
    </subcellularLocation>
</comment>
<dbReference type="GO" id="GO:0016020">
    <property type="term" value="C:membrane"/>
    <property type="evidence" value="ECO:0007669"/>
    <property type="project" value="UniProtKB-SubCell"/>
</dbReference>
<dbReference type="Pfam" id="PF12776">
    <property type="entry name" value="Myb_DNA-bind_3"/>
    <property type="match status" value="1"/>
</dbReference>
<feature type="transmembrane region" description="Helical" evidence="8">
    <location>
        <begin position="20"/>
        <end position="42"/>
    </location>
</feature>
<evidence type="ECO:0000256" key="3">
    <source>
        <dbReference type="ARBA" id="ARBA00022692"/>
    </source>
</evidence>
<evidence type="ECO:0000256" key="4">
    <source>
        <dbReference type="ARBA" id="ARBA00022821"/>
    </source>
</evidence>
<feature type="domain" description="Myb/SANT-like" evidence="9">
    <location>
        <begin position="140"/>
        <end position="221"/>
    </location>
</feature>
<evidence type="ECO:0000256" key="6">
    <source>
        <dbReference type="ARBA" id="ARBA00023136"/>
    </source>
</evidence>
<dbReference type="OrthoDB" id="686198at2759"/>
<reference evidence="10 11" key="1">
    <citation type="journal article" date="2019" name="Nat. Plants">
        <title>Stout camphor tree genome fills gaps in understanding of flowering plant genome evolution.</title>
        <authorList>
            <person name="Chaw S.M."/>
            <person name="Liu Y.C."/>
            <person name="Wu Y.W."/>
            <person name="Wang H.Y."/>
            <person name="Lin C.I."/>
            <person name="Wu C.S."/>
            <person name="Ke H.M."/>
            <person name="Chang L.Y."/>
            <person name="Hsu C.Y."/>
            <person name="Yang H.T."/>
            <person name="Sudianto E."/>
            <person name="Hsu M.H."/>
            <person name="Wu K.P."/>
            <person name="Wang L.N."/>
            <person name="Leebens-Mack J.H."/>
            <person name="Tsai I.J."/>
        </authorList>
    </citation>
    <scope>NUCLEOTIDE SEQUENCE [LARGE SCALE GENOMIC DNA]</scope>
    <source>
        <strain evidence="11">cv. Chaw 1501</strain>
        <tissue evidence="10">Young leaves</tissue>
    </source>
</reference>
<evidence type="ECO:0000313" key="11">
    <source>
        <dbReference type="Proteomes" id="UP000283530"/>
    </source>
</evidence>
<sequence length="364" mass="41448">MAGGTSNGNSRELDQTQTPTWAVAAAVVNAVIFIISTASFWFKALHKFGEWFTDQRKEKALFEALEKVTAGAEHLSKFLLWVTETLRKPKKTTIDDTVKVRAKWSDTDNEKILVGLMVDQIKKGNRPTTTEPRPTTTGPMVDQIKKENRPTTTVSAWLDQIKSEFHKKTGITYERQQFRYKYDKMKRVYKEFKKLRDIPTGFSWDPNTKTVTAPDDVWDNYIKINKKAKQFRTKGCPLFDELEIIYGNTTATGENAGASTQGAVDTDDKNNVVTFNNVNKVANERNHIEDNDKFSIEKCVALLSTIPNVSKEIYLKALHVIGSNGTWRVLFMSAPEEKRSFMLDLSDLELHLKRKCHSCLTNPI</sequence>
<dbReference type="EMBL" id="QPKB01000009">
    <property type="protein sequence ID" value="RWR92926.1"/>
    <property type="molecule type" value="Genomic_DNA"/>
</dbReference>
<keyword evidence="7" id="KW-0568">Pathogenesis-related protein</keyword>
<dbReference type="PANTHER" id="PTHR47584:SF14">
    <property type="entry name" value="L10-INTERACTING MYB DOMAIN-CONTAINING PROTEIN-LIKE"/>
    <property type="match status" value="1"/>
</dbReference>
<dbReference type="GO" id="GO:0006952">
    <property type="term" value="P:defense response"/>
    <property type="evidence" value="ECO:0007669"/>
    <property type="project" value="UniProtKB-KW"/>
</dbReference>
<dbReference type="Pfam" id="PF03094">
    <property type="entry name" value="Mlo"/>
    <property type="match status" value="1"/>
</dbReference>
<evidence type="ECO:0000259" key="9">
    <source>
        <dbReference type="Pfam" id="PF12776"/>
    </source>
</evidence>
<comment type="caution">
    <text evidence="10">The sequence shown here is derived from an EMBL/GenBank/DDBJ whole genome shotgun (WGS) entry which is preliminary data.</text>
</comment>
<evidence type="ECO:0000313" key="10">
    <source>
        <dbReference type="EMBL" id="RWR92926.1"/>
    </source>
</evidence>
<evidence type="ECO:0000256" key="8">
    <source>
        <dbReference type="SAM" id="Phobius"/>
    </source>
</evidence>
<protein>
    <submittedName>
        <fullName evidence="10">L10-interacting MYB domain-containing-like protein</fullName>
    </submittedName>
</protein>
<dbReference type="Proteomes" id="UP000283530">
    <property type="component" value="Unassembled WGS sequence"/>
</dbReference>
<accession>A0A443PQ70</accession>
<name>A0A443PQ70_9MAGN</name>
<evidence type="ECO:0000256" key="7">
    <source>
        <dbReference type="ARBA" id="ARBA00023265"/>
    </source>
</evidence>
<keyword evidence="3 8" id="KW-0812">Transmembrane</keyword>
<proteinExistence type="inferred from homology"/>
<evidence type="ECO:0000256" key="2">
    <source>
        <dbReference type="ARBA" id="ARBA00006574"/>
    </source>
</evidence>
<dbReference type="PANTHER" id="PTHR47584">
    <property type="match status" value="1"/>
</dbReference>